<name>A0ABT4TNC0_9ACTN</name>
<evidence type="ECO:0000313" key="4">
    <source>
        <dbReference type="Proteomes" id="UP001165685"/>
    </source>
</evidence>
<dbReference type="PRINTS" id="PR00944">
    <property type="entry name" value="CUEXPORT"/>
</dbReference>
<protein>
    <submittedName>
        <fullName evidence="3">Cation transporter</fullName>
    </submittedName>
</protein>
<sequence length="90" mass="8696">MSSCCTPDGSCSTAAPSAPEGAAVYSVSGMTCGHCRSAVTEAVGALAGVRSVDVDLEAGTVTVAADGEPDDALIAKAVDDAGYELTGRAG</sequence>
<keyword evidence="1" id="KW-0479">Metal-binding</keyword>
<proteinExistence type="predicted"/>
<evidence type="ECO:0000256" key="1">
    <source>
        <dbReference type="ARBA" id="ARBA00022723"/>
    </source>
</evidence>
<gene>
    <name evidence="3" type="ORF">O4U47_16880</name>
</gene>
<dbReference type="PROSITE" id="PS50846">
    <property type="entry name" value="HMA_2"/>
    <property type="match status" value="1"/>
</dbReference>
<dbReference type="RefSeq" id="WP_270678833.1">
    <property type="nucleotide sequence ID" value="NZ_JAQFWP010000031.1"/>
</dbReference>
<dbReference type="EMBL" id="JAQFWP010000031">
    <property type="protein sequence ID" value="MDA2806189.1"/>
    <property type="molecule type" value="Genomic_DNA"/>
</dbReference>
<reference evidence="3" key="1">
    <citation type="submission" date="2023-01" db="EMBL/GenBank/DDBJ databases">
        <title>Draft genome sequence of Nocardiopsis sp. LSu2-4 isolated from halophytes.</title>
        <authorList>
            <person name="Duangmal K."/>
            <person name="Chantavorakit T."/>
        </authorList>
    </citation>
    <scope>NUCLEOTIDE SEQUENCE</scope>
    <source>
        <strain evidence="3">LSu2-4</strain>
    </source>
</reference>
<feature type="domain" description="HMA" evidence="2">
    <location>
        <begin position="21"/>
        <end position="86"/>
    </location>
</feature>
<dbReference type="Pfam" id="PF00403">
    <property type="entry name" value="HMA"/>
    <property type="match status" value="1"/>
</dbReference>
<dbReference type="InterPro" id="IPR017969">
    <property type="entry name" value="Heavy-metal-associated_CS"/>
</dbReference>
<dbReference type="Proteomes" id="UP001165685">
    <property type="component" value="Unassembled WGS sequence"/>
</dbReference>
<organism evidence="3 4">
    <name type="scientific">Nocardiopsis suaedae</name>
    <dbReference type="NCBI Taxonomy" id="3018444"/>
    <lineage>
        <taxon>Bacteria</taxon>
        <taxon>Bacillati</taxon>
        <taxon>Actinomycetota</taxon>
        <taxon>Actinomycetes</taxon>
        <taxon>Streptosporangiales</taxon>
        <taxon>Nocardiopsidaceae</taxon>
        <taxon>Nocardiopsis</taxon>
    </lineage>
</organism>
<dbReference type="Gene3D" id="3.30.70.100">
    <property type="match status" value="1"/>
</dbReference>
<comment type="caution">
    <text evidence="3">The sequence shown here is derived from an EMBL/GenBank/DDBJ whole genome shotgun (WGS) entry which is preliminary data.</text>
</comment>
<keyword evidence="4" id="KW-1185">Reference proteome</keyword>
<dbReference type="CDD" id="cd00371">
    <property type="entry name" value="HMA"/>
    <property type="match status" value="1"/>
</dbReference>
<dbReference type="PROSITE" id="PS01047">
    <property type="entry name" value="HMA_1"/>
    <property type="match status" value="1"/>
</dbReference>
<evidence type="ECO:0000313" key="3">
    <source>
        <dbReference type="EMBL" id="MDA2806189.1"/>
    </source>
</evidence>
<evidence type="ECO:0000259" key="2">
    <source>
        <dbReference type="PROSITE" id="PS50846"/>
    </source>
</evidence>
<dbReference type="InterPro" id="IPR000428">
    <property type="entry name" value="Cu-bd"/>
</dbReference>
<dbReference type="InterPro" id="IPR036163">
    <property type="entry name" value="HMA_dom_sf"/>
</dbReference>
<accession>A0ABT4TNC0</accession>
<dbReference type="SUPFAM" id="SSF55008">
    <property type="entry name" value="HMA, heavy metal-associated domain"/>
    <property type="match status" value="1"/>
</dbReference>
<dbReference type="InterPro" id="IPR006121">
    <property type="entry name" value="HMA_dom"/>
</dbReference>